<keyword evidence="4" id="KW-1185">Reference proteome</keyword>
<feature type="compositionally biased region" description="Low complexity" evidence="1">
    <location>
        <begin position="33"/>
        <end position="48"/>
    </location>
</feature>
<dbReference type="PROSITE" id="PS51257">
    <property type="entry name" value="PROKAR_LIPOPROTEIN"/>
    <property type="match status" value="1"/>
</dbReference>
<feature type="region of interest" description="Disordered" evidence="1">
    <location>
        <begin position="26"/>
        <end position="48"/>
    </location>
</feature>
<protein>
    <submittedName>
        <fullName evidence="3">Fe2+ transport protein</fullName>
    </submittedName>
</protein>
<proteinExistence type="predicted"/>
<dbReference type="STRING" id="996166.SAMN05192554_104176"/>
<dbReference type="OrthoDB" id="156174at2157"/>
<dbReference type="RefSeq" id="WP_089731949.1">
    <property type="nucleotide sequence ID" value="NZ_FNIA01000004.1"/>
</dbReference>
<sequence length="361" mass="38479">MQRRQLLRTLPGLALAGAAGCLGDGGSEGDGTGTPTPTATATETAVTDGPDGVYVQSYLEGMAMPESGMAMGGDYSFGLMLAVPHNFWTVTGSDLSRHQREDSQSVHLMVQVWDEETGVVLPESGVSVEILQEGETVSEEVIYPMLSQRMGFHYGGNFTLDGDGSYTARVSASPLSAEPMGSFASRFDEATTVDLGFEFNQAVRDQLTIEELDQAGDPGAIRPMDMGMMPTGVAASPEELPGETIGTQRVDEADFVLKAAKNELAGDAGAYLYVSARTPHNDLVLPMMSLDATVTRGGEDVFDGQLTRAVHPDIQYHYGTQVDSLESGDEVEVTVVTPPQVGRHEGYETAFLRMDGATFTV</sequence>
<dbReference type="InterPro" id="IPR038482">
    <property type="entry name" value="Tp34-type_sf"/>
</dbReference>
<organism evidence="3 4">
    <name type="scientific">Haloarchaeobius iranensis</name>
    <dbReference type="NCBI Taxonomy" id="996166"/>
    <lineage>
        <taxon>Archaea</taxon>
        <taxon>Methanobacteriati</taxon>
        <taxon>Methanobacteriota</taxon>
        <taxon>Stenosarchaea group</taxon>
        <taxon>Halobacteria</taxon>
        <taxon>Halobacteriales</taxon>
        <taxon>Halorubellaceae</taxon>
        <taxon>Haloarchaeobius</taxon>
    </lineage>
</organism>
<evidence type="ECO:0000256" key="1">
    <source>
        <dbReference type="SAM" id="MobiDB-lite"/>
    </source>
</evidence>
<feature type="domain" description="DUF7350" evidence="2">
    <location>
        <begin position="238"/>
        <end position="360"/>
    </location>
</feature>
<accession>A0A1G9UKH6</accession>
<dbReference type="Gene3D" id="2.60.40.2480">
    <property type="entry name" value="Periplasmic metal-binding protein Tp34-type"/>
    <property type="match status" value="1"/>
</dbReference>
<dbReference type="Proteomes" id="UP000199370">
    <property type="component" value="Unassembled WGS sequence"/>
</dbReference>
<evidence type="ECO:0000313" key="3">
    <source>
        <dbReference type="EMBL" id="SDM60363.1"/>
    </source>
</evidence>
<reference evidence="3 4" key="1">
    <citation type="submission" date="2016-10" db="EMBL/GenBank/DDBJ databases">
        <authorList>
            <person name="de Groot N.N."/>
        </authorList>
    </citation>
    <scope>NUCLEOTIDE SEQUENCE [LARGE SCALE GENOMIC DNA]</scope>
    <source>
        <strain evidence="4">EB21,IBRC-M 10013,KCTC 4048</strain>
    </source>
</reference>
<dbReference type="InterPro" id="IPR055774">
    <property type="entry name" value="DUF7350"/>
</dbReference>
<dbReference type="AlphaFoldDB" id="A0A1G9UKH6"/>
<name>A0A1G9UKH6_9EURY</name>
<gene>
    <name evidence="3" type="ORF">SAMN05192554_104176</name>
</gene>
<dbReference type="EMBL" id="FNIA01000004">
    <property type="protein sequence ID" value="SDM60363.1"/>
    <property type="molecule type" value="Genomic_DNA"/>
</dbReference>
<dbReference type="Pfam" id="PF24041">
    <property type="entry name" value="DUF7350"/>
    <property type="match status" value="1"/>
</dbReference>
<evidence type="ECO:0000313" key="4">
    <source>
        <dbReference type="Proteomes" id="UP000199370"/>
    </source>
</evidence>
<evidence type="ECO:0000259" key="2">
    <source>
        <dbReference type="Pfam" id="PF24041"/>
    </source>
</evidence>